<evidence type="ECO:0000256" key="6">
    <source>
        <dbReference type="ARBA" id="ARBA00023152"/>
    </source>
</evidence>
<dbReference type="GO" id="GO:0006006">
    <property type="term" value="P:glucose metabolic process"/>
    <property type="evidence" value="ECO:0007669"/>
    <property type="project" value="TreeGrafter"/>
</dbReference>
<protein>
    <submittedName>
        <fullName evidence="7">ADP-dependent glucokinase 2</fullName>
    </submittedName>
</protein>
<name>S4RV66_PETMA</name>
<dbReference type="AlphaFoldDB" id="S4RV66"/>
<keyword evidence="2" id="KW-0808">Transferase</keyword>
<keyword evidence="3" id="KW-0479">Metal-binding</keyword>
<dbReference type="STRING" id="7757.ENSPMAP00000009106"/>
<dbReference type="PANTHER" id="PTHR21208">
    <property type="entry name" value="ADP-DEPENDENT GLUCOKINASE"/>
    <property type="match status" value="1"/>
</dbReference>
<dbReference type="GO" id="GO:0006096">
    <property type="term" value="P:glycolytic process"/>
    <property type="evidence" value="ECO:0007669"/>
    <property type="project" value="UniProtKB-KW"/>
</dbReference>
<dbReference type="Pfam" id="PF04587">
    <property type="entry name" value="ADP_PFK_GK"/>
    <property type="match status" value="1"/>
</dbReference>
<keyword evidence="6" id="KW-0324">Glycolysis</keyword>
<evidence type="ECO:0000256" key="3">
    <source>
        <dbReference type="ARBA" id="ARBA00022723"/>
    </source>
</evidence>
<dbReference type="Gene3D" id="3.40.1190.20">
    <property type="match status" value="1"/>
</dbReference>
<evidence type="ECO:0000256" key="5">
    <source>
        <dbReference type="ARBA" id="ARBA00022842"/>
    </source>
</evidence>
<dbReference type="SUPFAM" id="SSF53613">
    <property type="entry name" value="Ribokinase-like"/>
    <property type="match status" value="1"/>
</dbReference>
<dbReference type="GO" id="GO:0043843">
    <property type="term" value="F:ADP-specific glucokinase activity"/>
    <property type="evidence" value="ECO:0007669"/>
    <property type="project" value="TreeGrafter"/>
</dbReference>
<organism evidence="7">
    <name type="scientific">Petromyzon marinus</name>
    <name type="common">Sea lamprey</name>
    <dbReference type="NCBI Taxonomy" id="7757"/>
    <lineage>
        <taxon>Eukaryota</taxon>
        <taxon>Metazoa</taxon>
        <taxon>Chordata</taxon>
        <taxon>Craniata</taxon>
        <taxon>Vertebrata</taxon>
        <taxon>Cyclostomata</taxon>
        <taxon>Hyperoartia</taxon>
        <taxon>Petromyzontiformes</taxon>
        <taxon>Petromyzontidae</taxon>
        <taxon>Petromyzon</taxon>
    </lineage>
</organism>
<dbReference type="PROSITE" id="PS51255">
    <property type="entry name" value="ADPK"/>
    <property type="match status" value="1"/>
</dbReference>
<reference evidence="7" key="2">
    <citation type="submission" date="2025-09" db="UniProtKB">
        <authorList>
            <consortium name="Ensembl"/>
        </authorList>
    </citation>
    <scope>IDENTIFICATION</scope>
</reference>
<proteinExistence type="predicted"/>
<sequence>TTGLRCYAWMRGCEVSQSLDSVNLVIYISFPSLTETITINTLGWRICSSPISQTKRTLRVRAPPGFGGCLDWVVDGVALLERLGVEPSGKAEHHGFIADEQQLAQTFAYFFPHGAAAERFISNASLFRRLAEEAALVPGARWSLGGNAPVMANRMASEGCDVLLGARLPHSLLQVMRPEVRVAGQPVEEADTHLILEYPTGARWGNYTSKRANRFIVHSDTHNARLESLEAFHSELAAFQPALLVVGGLQMMDNFPFPPGERVRRLRAVRASMLAARSSSAGADGGDALVHFEMASFSDSSLLAELLDELLLPAADSLGMNEQELPNLRGLLAGGDVTLVADANPRVAAVLDQMREVYGAVRARQRRAGIGRLLTRLHVHTLAFQAIMTARNSTWKSGMSAAAKASLTANRHVCGSADIDAAKARLIMDDSFAASRGPESRRVAVDPNRPVACWEEEEMVDYDAGRRGRTYELCVAPVLVCTDVFQTVGGGDNISAAGLVLQI</sequence>
<accession>S4RV66</accession>
<dbReference type="PANTHER" id="PTHR21208:SF1">
    <property type="entry name" value="ADP-DEPENDENT GLUCOKINASE"/>
    <property type="match status" value="1"/>
</dbReference>
<evidence type="ECO:0000256" key="1">
    <source>
        <dbReference type="ARBA" id="ARBA00022490"/>
    </source>
</evidence>
<dbReference type="InterPro" id="IPR007666">
    <property type="entry name" value="ADP_PFK/GK"/>
</dbReference>
<dbReference type="HOGENOM" id="CLU_032362_0_0_1"/>
<dbReference type="GeneTree" id="ENSGT00390000017953"/>
<dbReference type="InterPro" id="IPR029056">
    <property type="entry name" value="Ribokinase-like"/>
</dbReference>
<evidence type="ECO:0000256" key="4">
    <source>
        <dbReference type="ARBA" id="ARBA00022777"/>
    </source>
</evidence>
<evidence type="ECO:0000313" key="7">
    <source>
        <dbReference type="Ensembl" id="ENSPMAP00000009106.1"/>
    </source>
</evidence>
<keyword evidence="1" id="KW-0963">Cytoplasm</keyword>
<dbReference type="GO" id="GO:0005783">
    <property type="term" value="C:endoplasmic reticulum"/>
    <property type="evidence" value="ECO:0007669"/>
    <property type="project" value="TreeGrafter"/>
</dbReference>
<dbReference type="Ensembl" id="ENSPMAT00000009145.1">
    <property type="protein sequence ID" value="ENSPMAP00000009106.1"/>
    <property type="gene ID" value="ENSPMAG00000008267.1"/>
</dbReference>
<reference evidence="7" key="1">
    <citation type="submission" date="2025-08" db="UniProtKB">
        <authorList>
            <consortium name="Ensembl"/>
        </authorList>
    </citation>
    <scope>IDENTIFICATION</scope>
</reference>
<dbReference type="GO" id="GO:0046872">
    <property type="term" value="F:metal ion binding"/>
    <property type="evidence" value="ECO:0007669"/>
    <property type="project" value="UniProtKB-KW"/>
</dbReference>
<keyword evidence="4" id="KW-0418">Kinase</keyword>
<evidence type="ECO:0000256" key="2">
    <source>
        <dbReference type="ARBA" id="ARBA00022679"/>
    </source>
</evidence>
<keyword evidence="5" id="KW-0460">Magnesium</keyword>